<dbReference type="Pfam" id="PF00307">
    <property type="entry name" value="CH"/>
    <property type="match status" value="1"/>
</dbReference>
<dbReference type="Gene3D" id="1.10.418.10">
    <property type="entry name" value="Calponin-like domain"/>
    <property type="match status" value="2"/>
</dbReference>
<dbReference type="Proteomes" id="UP000187209">
    <property type="component" value="Unassembled WGS sequence"/>
</dbReference>
<name>A0A1R2AR88_9CILI</name>
<evidence type="ECO:0000259" key="1">
    <source>
        <dbReference type="PROSITE" id="PS50021"/>
    </source>
</evidence>
<organism evidence="2 3">
    <name type="scientific">Stentor coeruleus</name>
    <dbReference type="NCBI Taxonomy" id="5963"/>
    <lineage>
        <taxon>Eukaryota</taxon>
        <taxon>Sar</taxon>
        <taxon>Alveolata</taxon>
        <taxon>Ciliophora</taxon>
        <taxon>Postciliodesmatophora</taxon>
        <taxon>Heterotrichea</taxon>
        <taxon>Heterotrichida</taxon>
        <taxon>Stentoridae</taxon>
        <taxon>Stentor</taxon>
    </lineage>
</organism>
<protein>
    <recommendedName>
        <fullName evidence="1">Calponin-homology (CH) domain-containing protein</fullName>
    </recommendedName>
</protein>
<evidence type="ECO:0000313" key="2">
    <source>
        <dbReference type="EMBL" id="OMJ67029.1"/>
    </source>
</evidence>
<accession>A0A1R2AR88</accession>
<dbReference type="PROSITE" id="PS50021">
    <property type="entry name" value="CH"/>
    <property type="match status" value="2"/>
</dbReference>
<gene>
    <name evidence="2" type="ORF">SteCoe_35916</name>
</gene>
<feature type="domain" description="Calponin-homology (CH)" evidence="1">
    <location>
        <begin position="311"/>
        <end position="420"/>
    </location>
</feature>
<sequence length="633" mass="73592">MNKSFKTSQDFSFDTNDFYTSSFDYSQKEPKNPPNPSKYHQINNWLHKQEISFPIELVPQKFSTGELFCIIINNHIKTKLKYFPNPQSSAECKFNIRKSLGYLRNLPNFKSNCIWNEDEVFQAQSQVIWSLLEGIKTYFSSKKTPSHQIPSSRSRSVIRKSSSKILEDDEKSIEKIPSQIQNPKTDRLLKDLKDKVIPWLSSLGLTKYLITSSNFIQDNMRNGVILCHIVSLIDEPLEFCENPQVVEDVYANIEIAVTAINSKVPIKKLEYYYYTELYEIWTLLYTLMLFYPELSPKKTQTGWPYTEDQSCKLKASLVNWVNKLAIYSDDIQDFAHLVGLMKNGEFLALLVKKVLGSEVLGILRNPKTSKVCLMNIEKSLRLLQREKRLSQQYTKDPNKIFEGDNKFIMLFLEDIHRMYAGLPIRKRGKSYHDDGPFIINIKSQEKRSLTPQRSYSNIIQQPLDYNSNISKNPDNNIIFCRKLVENSKSALGFYDDDSSFHIEQKENLAEFSWLKKLDVKLPPKLNLTSDLIPELSDGVLLCRILSILEMKDINGVRVCKIKTPQARRNIKLAFEVLTKKPNLSSKALYREEEVWKGDGETIRLVLGEIYRIYRNTISTLIRFNRKYRGSSFI</sequence>
<comment type="caution">
    <text evidence="2">The sequence shown here is derived from an EMBL/GenBank/DDBJ whole genome shotgun (WGS) entry which is preliminary data.</text>
</comment>
<evidence type="ECO:0000313" key="3">
    <source>
        <dbReference type="Proteomes" id="UP000187209"/>
    </source>
</evidence>
<keyword evidence="3" id="KW-1185">Reference proteome</keyword>
<feature type="domain" description="Calponin-homology (CH)" evidence="1">
    <location>
        <begin position="504"/>
        <end position="617"/>
    </location>
</feature>
<dbReference type="OrthoDB" id="297227at2759"/>
<dbReference type="AlphaFoldDB" id="A0A1R2AR88"/>
<reference evidence="2 3" key="1">
    <citation type="submission" date="2016-11" db="EMBL/GenBank/DDBJ databases">
        <title>The macronuclear genome of Stentor coeruleus: a giant cell with tiny introns.</title>
        <authorList>
            <person name="Slabodnick M."/>
            <person name="Ruby J.G."/>
            <person name="Reiff S.B."/>
            <person name="Swart E.C."/>
            <person name="Gosai S."/>
            <person name="Prabakaran S."/>
            <person name="Witkowska E."/>
            <person name="Larue G.E."/>
            <person name="Fisher S."/>
            <person name="Freeman R.M."/>
            <person name="Gunawardena J."/>
            <person name="Chu W."/>
            <person name="Stover N.A."/>
            <person name="Gregory B.D."/>
            <person name="Nowacki M."/>
            <person name="Derisi J."/>
            <person name="Roy S.W."/>
            <person name="Marshall W.F."/>
            <person name="Sood P."/>
        </authorList>
    </citation>
    <scope>NUCLEOTIDE SEQUENCE [LARGE SCALE GENOMIC DNA]</scope>
    <source>
        <strain evidence="2">WM001</strain>
    </source>
</reference>
<proteinExistence type="predicted"/>
<dbReference type="InterPro" id="IPR001715">
    <property type="entry name" value="CH_dom"/>
</dbReference>
<dbReference type="InterPro" id="IPR036872">
    <property type="entry name" value="CH_dom_sf"/>
</dbReference>
<dbReference type="SUPFAM" id="SSF47576">
    <property type="entry name" value="Calponin-homology domain, CH-domain"/>
    <property type="match status" value="3"/>
</dbReference>
<dbReference type="EMBL" id="MPUH01001578">
    <property type="protein sequence ID" value="OMJ67029.1"/>
    <property type="molecule type" value="Genomic_DNA"/>
</dbReference>